<feature type="compositionally biased region" description="Pro residues" evidence="1">
    <location>
        <begin position="206"/>
        <end position="223"/>
    </location>
</feature>
<feature type="region of interest" description="Disordered" evidence="1">
    <location>
        <begin position="141"/>
        <end position="379"/>
    </location>
</feature>
<evidence type="ECO:0000313" key="3">
    <source>
        <dbReference type="EMBL" id="CAB3251489.1"/>
    </source>
</evidence>
<organism evidence="3 4">
    <name type="scientific">Arctia plantaginis</name>
    <name type="common">Wood tiger moth</name>
    <name type="synonym">Phalaena plantaginis</name>
    <dbReference type="NCBI Taxonomy" id="874455"/>
    <lineage>
        <taxon>Eukaryota</taxon>
        <taxon>Metazoa</taxon>
        <taxon>Ecdysozoa</taxon>
        <taxon>Arthropoda</taxon>
        <taxon>Hexapoda</taxon>
        <taxon>Insecta</taxon>
        <taxon>Pterygota</taxon>
        <taxon>Neoptera</taxon>
        <taxon>Endopterygota</taxon>
        <taxon>Lepidoptera</taxon>
        <taxon>Glossata</taxon>
        <taxon>Ditrysia</taxon>
        <taxon>Noctuoidea</taxon>
        <taxon>Erebidae</taxon>
        <taxon>Arctiinae</taxon>
        <taxon>Arctia</taxon>
    </lineage>
</organism>
<feature type="compositionally biased region" description="Low complexity" evidence="1">
    <location>
        <begin position="348"/>
        <end position="361"/>
    </location>
</feature>
<feature type="compositionally biased region" description="Polar residues" evidence="1">
    <location>
        <begin position="183"/>
        <end position="200"/>
    </location>
</feature>
<reference evidence="3 4" key="1">
    <citation type="submission" date="2020-04" db="EMBL/GenBank/DDBJ databases">
        <authorList>
            <person name="Wallbank WR R."/>
            <person name="Pardo Diaz C."/>
            <person name="Kozak K."/>
            <person name="Martin S."/>
            <person name="Jiggins C."/>
            <person name="Moest M."/>
            <person name="Warren A I."/>
            <person name="Byers J.R.P. K."/>
            <person name="Montejo-Kovacevich G."/>
            <person name="Yen C E."/>
        </authorList>
    </citation>
    <scope>NUCLEOTIDE SEQUENCE [LARGE SCALE GENOMIC DNA]</scope>
</reference>
<proteinExistence type="predicted"/>
<protein>
    <submittedName>
        <fullName evidence="3">Uncharacterized protein</fullName>
    </submittedName>
</protein>
<evidence type="ECO:0000256" key="2">
    <source>
        <dbReference type="SAM" id="SignalP"/>
    </source>
</evidence>
<name>A0A8S1AT28_ARCPL</name>
<feature type="signal peptide" evidence="2">
    <location>
        <begin position="1"/>
        <end position="17"/>
    </location>
</feature>
<accession>A0A8S1AT28</accession>
<feature type="compositionally biased region" description="Basic residues" evidence="1">
    <location>
        <begin position="366"/>
        <end position="376"/>
    </location>
</feature>
<evidence type="ECO:0000313" key="4">
    <source>
        <dbReference type="Proteomes" id="UP000494106"/>
    </source>
</evidence>
<dbReference type="AlphaFoldDB" id="A0A8S1AT28"/>
<feature type="compositionally biased region" description="Low complexity" evidence="1">
    <location>
        <begin position="224"/>
        <end position="338"/>
    </location>
</feature>
<comment type="caution">
    <text evidence="3">The sequence shown here is derived from an EMBL/GenBank/DDBJ whole genome shotgun (WGS) entry which is preliminary data.</text>
</comment>
<evidence type="ECO:0000256" key="1">
    <source>
        <dbReference type="SAM" id="MobiDB-lite"/>
    </source>
</evidence>
<gene>
    <name evidence="3" type="ORF">APLA_LOCUS13070</name>
</gene>
<keyword evidence="4" id="KW-1185">Reference proteome</keyword>
<feature type="chain" id="PRO_5035823695" evidence="2">
    <location>
        <begin position="18"/>
        <end position="470"/>
    </location>
</feature>
<sequence length="470" mass="52300">MLRTVLSLTLICGLVKSSGVGVAPLPLAGSIPPLANAPVVTAASSQYFERTFNRLVVPPVVAPVASVVPPPLAPVIPLPPAPTVFVEPTRNVPVVVNTQPSSPPRQPDQPNIAIAVATAHAAAPVATILLPPYPFGFPPTFGFIPSEQPTNNPDENTKESTTQKSTEKEATTTPEPAIVPVDASNSDNNVVQALPSNEDINFNLYGPPPQGSRPQFQPLPQPQAPNGQFQPQIPNQQKPNPQFQPHQPNPQFQIQQPNLQFQPQRPNPQFQPQQPNLQFQPQQPNLQFQPQQPNPRFQPQQPNLQFQPQRPNLQFQPQRPNPQLQPQQPNPQFQSQQPEFPPYPPHQQPQLQIQPHQRPLQSKQQHWNKPKGRPQKLKTSVEVVPVPLAYITPPPIHKTHSHVKILKHIYSYAPASSPKIILKHVKVHPVRLVRHKVVGVRLQNLRANDRDIEITTVNPFRKPNTKPPRV</sequence>
<keyword evidence="2" id="KW-0732">Signal</keyword>
<dbReference type="EMBL" id="CADEBC010000550">
    <property type="protein sequence ID" value="CAB3251489.1"/>
    <property type="molecule type" value="Genomic_DNA"/>
</dbReference>
<dbReference type="OrthoDB" id="7490542at2759"/>
<dbReference type="Proteomes" id="UP000494106">
    <property type="component" value="Unassembled WGS sequence"/>
</dbReference>